<dbReference type="GO" id="GO:0000785">
    <property type="term" value="C:chromatin"/>
    <property type="evidence" value="ECO:0007669"/>
    <property type="project" value="TreeGrafter"/>
</dbReference>
<keyword evidence="4" id="KW-0677">Repeat</keyword>
<dbReference type="Gene3D" id="1.25.10.10">
    <property type="entry name" value="Leucine-rich Repeat Variant"/>
    <property type="match status" value="1"/>
</dbReference>
<dbReference type="Gene3D" id="2.60.40.150">
    <property type="entry name" value="C2 domain"/>
    <property type="match status" value="1"/>
</dbReference>
<dbReference type="FunFam" id="2.30.30.140:FF:000033">
    <property type="entry name" value="Binding protein"/>
    <property type="match status" value="1"/>
</dbReference>
<dbReference type="InterPro" id="IPR011989">
    <property type="entry name" value="ARM-like"/>
</dbReference>
<dbReference type="STRING" id="3750.A0A498JWE6"/>
<evidence type="ECO:0000313" key="13">
    <source>
        <dbReference type="EMBL" id="RXH99505.1"/>
    </source>
</evidence>
<feature type="compositionally biased region" description="Basic and acidic residues" evidence="11">
    <location>
        <begin position="1215"/>
        <end position="1224"/>
    </location>
</feature>
<keyword evidence="6" id="KW-0498">Mitosis</keyword>
<feature type="compositionally biased region" description="Basic and acidic residues" evidence="11">
    <location>
        <begin position="1396"/>
        <end position="1412"/>
    </location>
</feature>
<sequence>MAQKLEQLLKEVGSKLETPHSSKDALVKLLKQAASCLSDLDQAPPASMLESMQPLLNAIVKPELLKHQDRDVKLLVATCICEITRITAPEAPYSDEVLKDIFHLIVGTFSGLKDTSGPSFGRRVLILETLAKYRSCVVMLDLECDDLVNEMFSTFFAVARDDHQETVLSSMQTIMVVLLEESEELRDDLLFIVLSILGRNRSDITVAARRLAMNVIEQCAGKLESGIKQFLISSMSGDNKSENHQIDYHEVIYDVYRSAPQILSGVVPYLTGELLTDQLETRLKAVSLVGDLFSLPGSTIFEAFQPIFSEFLKRLTDRVVEVRMLVLQHVKSCMLSNPFRAEAPEIISALCDRLLDFEETVRKQVVAVVYDVACHALSSIPLETIKLVAERLRDKSLLVKKYTMERLAEIFRVYCTMCSDGPLLSSDFDWIPGKILRCFYDKDFRSDTIESVLCESLFPTNFSVKDKVKHWVRVFSRFDKVEVKALEKILEQKQRLQQEMQKYLALKQMHQDGDAPEVQKKILYCFRIMSRLFADPVKAEESFQFLDQLKDVNIWKILTNLVDPNTGSQQACTLRWKVFKEVRASWVIAKGFFELLSTKFEALGKGKKARALWGSEDYKGVGVEELWGRVRYWAALWASVLNEFREFRDYSLSYIDDLLRILGEKHRLYDFLSTFSVKCSYLLFNKEHVKEILLEVLVHKSTADMKYVQSCMNILVILARFSPLLLSGTGEELVNLLKDDDETIKEGVLNILAKAGGTIREHLAVSSSSIDLVLERLCLEGSRRQAKYAVHALAAITKDDGLKSLSVLYKRLVDMLEERTHLPAVLQSLGCIAQTAMPVFETREKEIEKFILENILKCDNKSGDYKIASWDDKSDLCLLKIYGIKTLVKSYLPVKDAHVRSGIDGLLEILRNTLSCGEISKDIETSSVDKAHLRLASAKAILRLSKHWNHKIPVDIFYLTLKTSEISFPQAKKIFLNKVHQYIKDRLLDGKYTCAFFFNTSGSKSVEFQEEKQNLADIIQMYHQTKGRHLSMQQSDANSLTAYPEYILPYLVHALAHHSCPNIDECKDVKAFEPIYRQLHLFLSMLVHRDDDVKSESSSNIEKEDISAIISIFQSIKCSEDIYDATKSKNSHGICDLGLSVTKRLSPKEYDLQGLPASVPLPSMLYKQYDKKEGDDSMASEGKTWLADDSAVAHFESLKLESSETGLSEIAEDELMKDGERDGGEVPLGRIIKRLRSQNSKAKKAKKNKASSADAENAENSVDILKMVRDINLDNLEKPSKFESSNGHENLPSKKSRMDLKHKKENKRKSTEATSVPIPKRRRSSSAHGAFRSPRSTSKSPLSASVDDVGNRKLVQGTESDLLVSCFRKNATSSSQRKGRASDHGLNDETNEVGEASDREEPNVLEADKDDLNSDFNSPAGSIKKRKRKSISGLAKCKFKESGKDVEDLIGCRIKVWWPMDKRFYEGTVKSFDTLKRKHVILYEDGDVEVLRLEKERWELIDKGRKPTKKLNSSNKSPSKEVSPGQKNKPTGGSRENKKPIKTVKRKRTPKKNSARKKGVSKRNHWGSRDKESSEVSNDEPALTSKIDEIDSGSSEEEKAEKVDENVTDEGESDTEVKFVSEGKGLKDAEESPNNTEESDEENPGSEGIPAEDMDSIPQDAENGTEEMQHSEEKEADELSGGSRGVNEEDPSDSEGTQDKDDISGSPLKQEKSHVEPSRQVDATSSEKRFKASAMTGGATLYHFYLGLAAGLSWQISGKRKGSMGDSLGLIKVTVVQGKGLVIRDFRSSDPYVVVKLGNQEAKTKVINSCLNPVWNEELSFFLKEPIEVLSLEVFDKDFLKTDDKMGHAHLSLQPIVSAARLRQILRVSSGETTLRKVVPDGENCLVGESSIACVDGEVVQSVWLRLCDVESGEIELKIKLPKALVA</sequence>
<reference evidence="13 14" key="1">
    <citation type="submission" date="2018-10" db="EMBL/GenBank/DDBJ databases">
        <title>A high-quality apple genome assembly.</title>
        <authorList>
            <person name="Hu J."/>
        </authorList>
    </citation>
    <scope>NUCLEOTIDE SEQUENCE [LARGE SCALE GENOMIC DNA]</scope>
    <source>
        <strain evidence="14">cv. HFTH1</strain>
        <tissue evidence="13">Young leaf</tissue>
    </source>
</reference>
<evidence type="ECO:0000256" key="3">
    <source>
        <dbReference type="ARBA" id="ARBA00022618"/>
    </source>
</evidence>
<dbReference type="EMBL" id="RDQH01000331">
    <property type="protein sequence ID" value="RXH99505.1"/>
    <property type="molecule type" value="Genomic_DNA"/>
</dbReference>
<evidence type="ECO:0000256" key="6">
    <source>
        <dbReference type="ARBA" id="ARBA00022776"/>
    </source>
</evidence>
<dbReference type="CDD" id="cd04038">
    <property type="entry name" value="C2_ArfGAP"/>
    <property type="match status" value="1"/>
</dbReference>
<feature type="domain" description="C2" evidence="12">
    <location>
        <begin position="1756"/>
        <end position="1866"/>
    </location>
</feature>
<feature type="compositionally biased region" description="Basic and acidic residues" evidence="11">
    <location>
        <begin position="1615"/>
        <end position="1630"/>
    </location>
</feature>
<feature type="compositionally biased region" description="Basic and acidic residues" evidence="11">
    <location>
        <begin position="1596"/>
        <end position="1605"/>
    </location>
</feature>
<evidence type="ECO:0000256" key="10">
    <source>
        <dbReference type="ARBA" id="ARBA00058864"/>
    </source>
</evidence>
<evidence type="ECO:0000313" key="14">
    <source>
        <dbReference type="Proteomes" id="UP000290289"/>
    </source>
</evidence>
<name>A0A498JWE6_MALDO</name>
<feature type="region of interest" description="Disordered" evidence="11">
    <location>
        <begin position="1277"/>
        <end position="1350"/>
    </location>
</feature>
<dbReference type="SUPFAM" id="SSF49562">
    <property type="entry name" value="C2 domain (Calcium/lipid-binding domain, CaLB)"/>
    <property type="match status" value="1"/>
</dbReference>
<feature type="compositionally biased region" description="Acidic residues" evidence="11">
    <location>
        <begin position="1637"/>
        <end position="1655"/>
    </location>
</feature>
<feature type="region of interest" description="Disordered" evidence="11">
    <location>
        <begin position="1370"/>
        <end position="1424"/>
    </location>
</feature>
<dbReference type="GO" id="GO:0035825">
    <property type="term" value="P:homologous recombination"/>
    <property type="evidence" value="ECO:0007669"/>
    <property type="project" value="UniProtKB-ARBA"/>
</dbReference>
<comment type="subcellular location">
    <subcellularLocation>
        <location evidence="1">Nucleus</location>
    </subcellularLocation>
</comment>
<dbReference type="InterPro" id="IPR016024">
    <property type="entry name" value="ARM-type_fold"/>
</dbReference>
<dbReference type="InterPro" id="IPR035892">
    <property type="entry name" value="C2_domain_sf"/>
</dbReference>
<accession>A0A498JWE6</accession>
<evidence type="ECO:0000256" key="4">
    <source>
        <dbReference type="ARBA" id="ARBA00022737"/>
    </source>
</evidence>
<proteinExistence type="inferred from homology"/>
<feature type="compositionally biased region" description="Basic and acidic residues" evidence="11">
    <location>
        <begin position="1697"/>
        <end position="1728"/>
    </location>
</feature>
<dbReference type="GO" id="GO:0005634">
    <property type="term" value="C:nucleus"/>
    <property type="evidence" value="ECO:0007669"/>
    <property type="project" value="UniProtKB-SubCell"/>
</dbReference>
<dbReference type="InterPro" id="IPR000008">
    <property type="entry name" value="C2_dom"/>
</dbReference>
<dbReference type="CDD" id="cd19953">
    <property type="entry name" value="PDS5"/>
    <property type="match status" value="1"/>
</dbReference>
<dbReference type="Proteomes" id="UP000290289">
    <property type="component" value="Chromosome 5"/>
</dbReference>
<dbReference type="Pfam" id="PF00168">
    <property type="entry name" value="C2"/>
    <property type="match status" value="1"/>
</dbReference>
<dbReference type="Gene3D" id="2.30.30.140">
    <property type="match status" value="1"/>
</dbReference>
<dbReference type="InterPro" id="IPR039776">
    <property type="entry name" value="Pds5"/>
</dbReference>
<evidence type="ECO:0000256" key="1">
    <source>
        <dbReference type="ARBA" id="ARBA00004123"/>
    </source>
</evidence>
<keyword evidence="5" id="KW-0227">DNA damage</keyword>
<feature type="compositionally biased region" description="Basic residues" evidence="11">
    <location>
        <begin position="1231"/>
        <end position="1249"/>
    </location>
</feature>
<keyword evidence="3" id="KW-0132">Cell division</keyword>
<protein>
    <recommendedName>
        <fullName evidence="12">C2 domain-containing protein</fullName>
    </recommendedName>
</protein>
<feature type="compositionally biased region" description="Basic residues" evidence="11">
    <location>
        <begin position="1540"/>
        <end position="1566"/>
    </location>
</feature>
<dbReference type="GO" id="GO:0007064">
    <property type="term" value="P:mitotic sister chromatid cohesion"/>
    <property type="evidence" value="ECO:0007669"/>
    <property type="project" value="InterPro"/>
</dbReference>
<dbReference type="GO" id="GO:0006281">
    <property type="term" value="P:DNA repair"/>
    <property type="evidence" value="ECO:0007669"/>
    <property type="project" value="UniProtKB-KW"/>
</dbReference>
<comment type="similarity">
    <text evidence="2">Belongs to the PDS5 family.</text>
</comment>
<feature type="compositionally biased region" description="Polar residues" evidence="11">
    <location>
        <begin position="1334"/>
        <end position="1343"/>
    </location>
</feature>
<keyword evidence="8" id="KW-0539">Nucleus</keyword>
<dbReference type="PANTHER" id="PTHR12663:SF0">
    <property type="entry name" value="PRECOCIOUS DISSOCIATION OF SISTERS 5, ISOFORM A"/>
    <property type="match status" value="1"/>
</dbReference>
<evidence type="ECO:0000259" key="12">
    <source>
        <dbReference type="PROSITE" id="PS50004"/>
    </source>
</evidence>
<dbReference type="PROSITE" id="PS50004">
    <property type="entry name" value="C2"/>
    <property type="match status" value="1"/>
</dbReference>
<evidence type="ECO:0000256" key="8">
    <source>
        <dbReference type="ARBA" id="ARBA00023242"/>
    </source>
</evidence>
<dbReference type="PANTHER" id="PTHR12663">
    <property type="entry name" value="ANDROGEN INDUCED INHIBITOR OF PROLIFERATION AS3 / PDS5-RELATED"/>
    <property type="match status" value="1"/>
</dbReference>
<feature type="region of interest" description="Disordered" evidence="11">
    <location>
        <begin position="1505"/>
        <end position="1728"/>
    </location>
</feature>
<keyword evidence="9" id="KW-0131">Cell cycle</keyword>
<evidence type="ECO:0000256" key="9">
    <source>
        <dbReference type="ARBA" id="ARBA00023306"/>
    </source>
</evidence>
<dbReference type="SMART" id="SM00239">
    <property type="entry name" value="C2"/>
    <property type="match status" value="1"/>
</dbReference>
<evidence type="ECO:0000256" key="2">
    <source>
        <dbReference type="ARBA" id="ARBA00006254"/>
    </source>
</evidence>
<dbReference type="GO" id="GO:0051301">
    <property type="term" value="P:cell division"/>
    <property type="evidence" value="ECO:0007669"/>
    <property type="project" value="UniProtKB-KW"/>
</dbReference>
<dbReference type="FunFam" id="1.25.10.10:FF:000420">
    <property type="entry name" value="Sister chromatid cohesion protein PDS5 isogeny B"/>
    <property type="match status" value="1"/>
</dbReference>
<dbReference type="CDD" id="cd20404">
    <property type="entry name" value="Tudor_Agenet_AtEML-like"/>
    <property type="match status" value="1"/>
</dbReference>
<organism evidence="13 14">
    <name type="scientific">Malus domestica</name>
    <name type="common">Apple</name>
    <name type="synonym">Pyrus malus</name>
    <dbReference type="NCBI Taxonomy" id="3750"/>
    <lineage>
        <taxon>Eukaryota</taxon>
        <taxon>Viridiplantae</taxon>
        <taxon>Streptophyta</taxon>
        <taxon>Embryophyta</taxon>
        <taxon>Tracheophyta</taxon>
        <taxon>Spermatophyta</taxon>
        <taxon>Magnoliopsida</taxon>
        <taxon>eudicotyledons</taxon>
        <taxon>Gunneridae</taxon>
        <taxon>Pentapetalae</taxon>
        <taxon>rosids</taxon>
        <taxon>fabids</taxon>
        <taxon>Rosales</taxon>
        <taxon>Rosaceae</taxon>
        <taxon>Amygdaloideae</taxon>
        <taxon>Maleae</taxon>
        <taxon>Malus</taxon>
    </lineage>
</organism>
<evidence type="ECO:0000256" key="11">
    <source>
        <dbReference type="SAM" id="MobiDB-lite"/>
    </source>
</evidence>
<gene>
    <name evidence="13" type="ORF">DVH24_011830</name>
</gene>
<keyword evidence="7" id="KW-0234">DNA repair</keyword>
<dbReference type="SUPFAM" id="SSF48371">
    <property type="entry name" value="ARM repeat"/>
    <property type="match status" value="2"/>
</dbReference>
<feature type="region of interest" description="Disordered" evidence="11">
    <location>
        <begin position="1215"/>
        <end position="1257"/>
    </location>
</feature>
<evidence type="ECO:0000256" key="7">
    <source>
        <dbReference type="ARBA" id="ARBA00023204"/>
    </source>
</evidence>
<comment type="function">
    <text evidence="10">Cohesin cofactor dispensable during the meiotic division but playing an important role in DNA repair by homologous recombination (HR) probably by helping SMC5/SMC6 complex. Regulator of sister chromatid cohesion in mitosis which may stabilize cohesin complex association with chromatin. May couple sister chromatid cohesion during mitosis to DNA replication. Cohesion ensures that chromosome partitioning is accurate in both meiotic and mitotic cells and plays an important role in DNA repair.</text>
</comment>
<dbReference type="GO" id="GO:0009556">
    <property type="term" value="P:microsporogenesis"/>
    <property type="evidence" value="ECO:0007669"/>
    <property type="project" value="UniProtKB-ARBA"/>
</dbReference>
<evidence type="ECO:0000256" key="5">
    <source>
        <dbReference type="ARBA" id="ARBA00022763"/>
    </source>
</evidence>
<comment type="caution">
    <text evidence="13">The sequence shown here is derived from an EMBL/GenBank/DDBJ whole genome shotgun (WGS) entry which is preliminary data.</text>
</comment>
<keyword evidence="14" id="KW-1185">Reference proteome</keyword>
<dbReference type="Pfam" id="PF20168">
    <property type="entry name" value="PDS5"/>
    <property type="match status" value="2"/>
</dbReference>